<feature type="coiled-coil region" evidence="1">
    <location>
        <begin position="59"/>
        <end position="93"/>
    </location>
</feature>
<dbReference type="InterPro" id="IPR043636">
    <property type="entry name" value="L1_RRM_dom"/>
</dbReference>
<gene>
    <name evidence="3" type="ORF">PR048_012021</name>
</gene>
<dbReference type="PANTHER" id="PTHR11505">
    <property type="entry name" value="L1 TRANSPOSABLE ELEMENT-RELATED"/>
    <property type="match status" value="1"/>
</dbReference>
<evidence type="ECO:0000313" key="3">
    <source>
        <dbReference type="EMBL" id="KAJ8885816.1"/>
    </source>
</evidence>
<proteinExistence type="predicted"/>
<name>A0ABQ9HNZ2_9NEOP</name>
<dbReference type="Proteomes" id="UP001159363">
    <property type="component" value="Chromosome X"/>
</dbReference>
<dbReference type="InterPro" id="IPR004244">
    <property type="entry name" value="Transposase_22"/>
</dbReference>
<dbReference type="EMBL" id="JARBHB010000004">
    <property type="protein sequence ID" value="KAJ8885816.1"/>
    <property type="molecule type" value="Genomic_DNA"/>
</dbReference>
<feature type="domain" description="L1 transposable element RRM" evidence="2">
    <location>
        <begin position="93"/>
        <end position="165"/>
    </location>
</feature>
<keyword evidence="4" id="KW-1185">Reference proteome</keyword>
<comment type="caution">
    <text evidence="3">The sequence shown here is derived from an EMBL/GenBank/DDBJ whole genome shotgun (WGS) entry which is preliminary data.</text>
</comment>
<accession>A0ABQ9HNZ2</accession>
<evidence type="ECO:0000256" key="1">
    <source>
        <dbReference type="SAM" id="Coils"/>
    </source>
</evidence>
<dbReference type="Pfam" id="PF02994">
    <property type="entry name" value="Transposase_22"/>
    <property type="match status" value="1"/>
</dbReference>
<keyword evidence="1" id="KW-0175">Coiled coil</keyword>
<dbReference type="Gene3D" id="3.30.70.1820">
    <property type="entry name" value="L1 transposable element, RRM domain"/>
    <property type="match status" value="1"/>
</dbReference>
<sequence length="227" mass="26264">MTAKQVEMRQLEQLVQDLVKEFLTSKEIVSVIVEAVMAAVSEAVICELKEIVLFNQEETNKLREDLWKIEESLREAKHEHFFVQDELEQYQRRSNLRVLGIPESEIEDNDAIVFDVMHNKLQLPHVNISDIDRSHHVGAKNEGKPRPIIVKFTSYRRRNEVFRAKCFLAKSGVTIHENLKKECLALLNADIAKYGLHNVWTTDGRIVVKSCACHFEISRSEELKTPN</sequence>
<organism evidence="3 4">
    <name type="scientific">Dryococelus australis</name>
    <dbReference type="NCBI Taxonomy" id="614101"/>
    <lineage>
        <taxon>Eukaryota</taxon>
        <taxon>Metazoa</taxon>
        <taxon>Ecdysozoa</taxon>
        <taxon>Arthropoda</taxon>
        <taxon>Hexapoda</taxon>
        <taxon>Insecta</taxon>
        <taxon>Pterygota</taxon>
        <taxon>Neoptera</taxon>
        <taxon>Polyneoptera</taxon>
        <taxon>Phasmatodea</taxon>
        <taxon>Verophasmatodea</taxon>
        <taxon>Anareolatae</taxon>
        <taxon>Phasmatidae</taxon>
        <taxon>Eurycanthinae</taxon>
        <taxon>Dryococelus</taxon>
    </lineage>
</organism>
<evidence type="ECO:0000259" key="2">
    <source>
        <dbReference type="Pfam" id="PF02994"/>
    </source>
</evidence>
<evidence type="ECO:0000313" key="4">
    <source>
        <dbReference type="Proteomes" id="UP001159363"/>
    </source>
</evidence>
<reference evidence="3 4" key="1">
    <citation type="submission" date="2023-02" db="EMBL/GenBank/DDBJ databases">
        <title>LHISI_Scaffold_Assembly.</title>
        <authorList>
            <person name="Stuart O.P."/>
            <person name="Cleave R."/>
            <person name="Magrath M.J.L."/>
            <person name="Mikheyev A.S."/>
        </authorList>
    </citation>
    <scope>NUCLEOTIDE SEQUENCE [LARGE SCALE GENOMIC DNA]</scope>
    <source>
        <strain evidence="3">Daus_M_001</strain>
        <tissue evidence="3">Leg muscle</tissue>
    </source>
</reference>
<protein>
    <recommendedName>
        <fullName evidence="2">L1 transposable element RRM domain-containing protein</fullName>
    </recommendedName>
</protein>